<accession>A0ACB9EFD5</accession>
<dbReference type="EMBL" id="CM042048">
    <property type="protein sequence ID" value="KAI3757431.1"/>
    <property type="molecule type" value="Genomic_DNA"/>
</dbReference>
<name>A0ACB9EFD5_ARCLA</name>
<organism evidence="1 2">
    <name type="scientific">Arctium lappa</name>
    <name type="common">Greater burdock</name>
    <name type="synonym">Lappa major</name>
    <dbReference type="NCBI Taxonomy" id="4217"/>
    <lineage>
        <taxon>Eukaryota</taxon>
        <taxon>Viridiplantae</taxon>
        <taxon>Streptophyta</taxon>
        <taxon>Embryophyta</taxon>
        <taxon>Tracheophyta</taxon>
        <taxon>Spermatophyta</taxon>
        <taxon>Magnoliopsida</taxon>
        <taxon>eudicotyledons</taxon>
        <taxon>Gunneridae</taxon>
        <taxon>Pentapetalae</taxon>
        <taxon>asterids</taxon>
        <taxon>campanulids</taxon>
        <taxon>Asterales</taxon>
        <taxon>Asteraceae</taxon>
        <taxon>Carduoideae</taxon>
        <taxon>Cardueae</taxon>
        <taxon>Arctiinae</taxon>
        <taxon>Arctium</taxon>
    </lineage>
</organism>
<keyword evidence="2" id="KW-1185">Reference proteome</keyword>
<proteinExistence type="predicted"/>
<sequence length="81" mass="9241">MEVLLSCFFFFFINAFFCNRSNDMSSEDEDGGNGGFLVDGGRRCYAEIDQSVQDRTEVGRNKEKGEEAFVREDEILINVIL</sequence>
<evidence type="ECO:0000313" key="2">
    <source>
        <dbReference type="Proteomes" id="UP001055879"/>
    </source>
</evidence>
<reference evidence="2" key="1">
    <citation type="journal article" date="2022" name="Mol. Ecol. Resour.">
        <title>The genomes of chicory, endive, great burdock and yacon provide insights into Asteraceae palaeo-polyploidization history and plant inulin production.</title>
        <authorList>
            <person name="Fan W."/>
            <person name="Wang S."/>
            <person name="Wang H."/>
            <person name="Wang A."/>
            <person name="Jiang F."/>
            <person name="Liu H."/>
            <person name="Zhao H."/>
            <person name="Xu D."/>
            <person name="Zhang Y."/>
        </authorList>
    </citation>
    <scope>NUCLEOTIDE SEQUENCE [LARGE SCALE GENOMIC DNA]</scope>
    <source>
        <strain evidence="2">cv. Niubang</strain>
    </source>
</reference>
<gene>
    <name evidence="1" type="ORF">L6452_04968</name>
</gene>
<dbReference type="Proteomes" id="UP001055879">
    <property type="component" value="Linkage Group LG02"/>
</dbReference>
<comment type="caution">
    <text evidence="1">The sequence shown here is derived from an EMBL/GenBank/DDBJ whole genome shotgun (WGS) entry which is preliminary data.</text>
</comment>
<evidence type="ECO:0000313" key="1">
    <source>
        <dbReference type="EMBL" id="KAI3757431.1"/>
    </source>
</evidence>
<protein>
    <submittedName>
        <fullName evidence="1">Uncharacterized protein</fullName>
    </submittedName>
</protein>
<reference evidence="1 2" key="2">
    <citation type="journal article" date="2022" name="Mol. Ecol. Resour.">
        <title>The genomes of chicory, endive, great burdock and yacon provide insights into Asteraceae paleo-polyploidization history and plant inulin production.</title>
        <authorList>
            <person name="Fan W."/>
            <person name="Wang S."/>
            <person name="Wang H."/>
            <person name="Wang A."/>
            <person name="Jiang F."/>
            <person name="Liu H."/>
            <person name="Zhao H."/>
            <person name="Xu D."/>
            <person name="Zhang Y."/>
        </authorList>
    </citation>
    <scope>NUCLEOTIDE SEQUENCE [LARGE SCALE GENOMIC DNA]</scope>
    <source>
        <strain evidence="2">cv. Niubang</strain>
    </source>
</reference>